<proteinExistence type="predicted"/>
<dbReference type="AlphaFoldDB" id="A0A6N8G1I2"/>
<accession>A0A6N8G1I2</accession>
<keyword evidence="2" id="KW-1185">Reference proteome</keyword>
<dbReference type="RefSeq" id="WP_105221723.1">
    <property type="nucleotide sequence ID" value="NZ_CAWNSU010000111.1"/>
</dbReference>
<name>A0A6N8G1I2_9CHRO</name>
<dbReference type="Proteomes" id="UP000441797">
    <property type="component" value="Unassembled WGS sequence"/>
</dbReference>
<gene>
    <name evidence="1" type="ORF">BWI75_23975</name>
</gene>
<reference evidence="1 2" key="1">
    <citation type="journal article" date="2019" name="Front. Microbiol.">
        <title>Genomic Features for Desiccation Tolerance and Sugar Biosynthesis in the Extremophile Gloeocapsopsis sp. UTEX B3054.</title>
        <authorList>
            <person name="Urrejola C."/>
            <person name="Alcorta J."/>
            <person name="Salas L."/>
            <person name="Vasquez M."/>
            <person name="Polz M.F."/>
            <person name="Vicuna R."/>
            <person name="Diez B."/>
        </authorList>
    </citation>
    <scope>NUCLEOTIDE SEQUENCE [LARGE SCALE GENOMIC DNA]</scope>
    <source>
        <strain evidence="1 2">1H9</strain>
    </source>
</reference>
<organism evidence="1 2">
    <name type="scientific">Gloeocapsopsis dulcis AAB1 = 1H9</name>
    <dbReference type="NCBI Taxonomy" id="1433147"/>
    <lineage>
        <taxon>Bacteria</taxon>
        <taxon>Bacillati</taxon>
        <taxon>Cyanobacteriota</taxon>
        <taxon>Cyanophyceae</taxon>
        <taxon>Oscillatoriophycideae</taxon>
        <taxon>Chroococcales</taxon>
        <taxon>Chroococcaceae</taxon>
        <taxon>Gloeocapsopsis</taxon>
        <taxon>Gloeocapsopsis dulcis</taxon>
    </lineage>
</organism>
<comment type="caution">
    <text evidence="1">The sequence shown here is derived from an EMBL/GenBank/DDBJ whole genome shotgun (WGS) entry which is preliminary data.</text>
</comment>
<evidence type="ECO:0008006" key="3">
    <source>
        <dbReference type="Google" id="ProtNLM"/>
    </source>
</evidence>
<sequence length="231" mass="25458">MNKKALLQQLQAATAEEQKLVERVLASSAALKPALIEALSEINKSTARSRFLQYVLETALAVSRDAKVANADWDEHQKGFETMVEVFTRPEALKALAPTDPLAAARFKGVQVKRELLYGDGQPLKSEEVAQLLHVTRQAVDKRRSKGQLLGLSLGRRGYLYPAWQFQAGQVLPGLERVLASLKDYDPWTQLMFLKTGDVRLDGATPLERLQAGEVDAVVWAAECYGIQGAA</sequence>
<dbReference type="OrthoDB" id="424525at2"/>
<evidence type="ECO:0000313" key="2">
    <source>
        <dbReference type="Proteomes" id="UP000441797"/>
    </source>
</evidence>
<dbReference type="EMBL" id="NAPY01000070">
    <property type="protein sequence ID" value="MUL39270.1"/>
    <property type="molecule type" value="Genomic_DNA"/>
</dbReference>
<protein>
    <recommendedName>
        <fullName evidence="3">DNA-binding protein</fullName>
    </recommendedName>
</protein>
<evidence type="ECO:0000313" key="1">
    <source>
        <dbReference type="EMBL" id="MUL39270.1"/>
    </source>
</evidence>